<dbReference type="Proteomes" id="UP000501602">
    <property type="component" value="Chromosome"/>
</dbReference>
<dbReference type="InterPro" id="IPR036255">
    <property type="entry name" value="YgfB-like_sf"/>
</dbReference>
<evidence type="ECO:0000313" key="1">
    <source>
        <dbReference type="EMBL" id="QIZ76085.1"/>
    </source>
</evidence>
<name>A0A6H1UAJ7_9GAMM</name>
<gene>
    <name evidence="1" type="ORF">HER31_03790</name>
</gene>
<dbReference type="Gene3D" id="1.20.120.740">
    <property type="entry name" value="YgfB uncharacterised protein family UPF0149, PF03695"/>
    <property type="match status" value="1"/>
</dbReference>
<dbReference type="InterPro" id="IPR011978">
    <property type="entry name" value="YgfB-like"/>
</dbReference>
<proteinExistence type="predicted"/>
<dbReference type="SUPFAM" id="SSF101327">
    <property type="entry name" value="YgfB-like"/>
    <property type="match status" value="1"/>
</dbReference>
<dbReference type="EMBL" id="CP051180">
    <property type="protein sequence ID" value="QIZ76085.1"/>
    <property type="molecule type" value="Genomic_DNA"/>
</dbReference>
<organism evidence="1 2">
    <name type="scientific">Ferrimonas lipolytica</name>
    <dbReference type="NCBI Taxonomy" id="2724191"/>
    <lineage>
        <taxon>Bacteria</taxon>
        <taxon>Pseudomonadati</taxon>
        <taxon>Pseudomonadota</taxon>
        <taxon>Gammaproteobacteria</taxon>
        <taxon>Alteromonadales</taxon>
        <taxon>Ferrimonadaceae</taxon>
        <taxon>Ferrimonas</taxon>
    </lineage>
</organism>
<dbReference type="Pfam" id="PF03695">
    <property type="entry name" value="UPF0149"/>
    <property type="match status" value="1"/>
</dbReference>
<dbReference type="RefSeq" id="WP_168659345.1">
    <property type="nucleotide sequence ID" value="NZ_CP051180.1"/>
</dbReference>
<reference evidence="1 2" key="1">
    <citation type="submission" date="2020-04" db="EMBL/GenBank/DDBJ databases">
        <title>Ferrimonas sp. S7 isolated from sea water.</title>
        <authorList>
            <person name="Bae S.S."/>
            <person name="Baek K."/>
        </authorList>
    </citation>
    <scope>NUCLEOTIDE SEQUENCE [LARGE SCALE GENOMIC DNA]</scope>
    <source>
        <strain evidence="1 2">S7</strain>
    </source>
</reference>
<keyword evidence="2" id="KW-1185">Reference proteome</keyword>
<dbReference type="NCBIfam" id="TIGR02292">
    <property type="entry name" value="ygfB_yecA"/>
    <property type="match status" value="1"/>
</dbReference>
<evidence type="ECO:0000313" key="2">
    <source>
        <dbReference type="Proteomes" id="UP000501602"/>
    </source>
</evidence>
<sequence>MKNKLSKTDEKRLIEVLDDAAKHGGLNFWQSQGFLTHLHCYPKSMDPSGWSCAIAAMEQSKSHWPFDEKDMDLLFVLFNQIHERLHEKQQLLPSDLDESIELIQQRQLTQPLRNWCAGFVFGYRFLREEWPKQLNEQTQAELEDCVGFIGYVATLGSDEDHAVAWRNGDEPSPQQLLATMAESLEQIWSFQKLND</sequence>
<dbReference type="KEGG" id="fes:HER31_03790"/>
<protein>
    <submittedName>
        <fullName evidence="1">YecA family protein</fullName>
    </submittedName>
</protein>
<dbReference type="AlphaFoldDB" id="A0A6H1UAJ7"/>
<accession>A0A6H1UAJ7</accession>